<protein>
    <recommendedName>
        <fullName evidence="4">Plastid lipid-associated protein/fibrillin conserved domain-containing protein</fullName>
    </recommendedName>
</protein>
<dbReference type="Pfam" id="PF04755">
    <property type="entry name" value="PAP_fibrillin"/>
    <property type="match status" value="1"/>
</dbReference>
<keyword evidence="6" id="KW-1185">Reference proteome</keyword>
<evidence type="ECO:0000256" key="1">
    <source>
        <dbReference type="ARBA" id="ARBA00004474"/>
    </source>
</evidence>
<organism evidence="5 6">
    <name type="scientific">Dendrobium chrysotoxum</name>
    <name type="common">Orchid</name>
    <dbReference type="NCBI Taxonomy" id="161865"/>
    <lineage>
        <taxon>Eukaryota</taxon>
        <taxon>Viridiplantae</taxon>
        <taxon>Streptophyta</taxon>
        <taxon>Embryophyta</taxon>
        <taxon>Tracheophyta</taxon>
        <taxon>Spermatophyta</taxon>
        <taxon>Magnoliopsida</taxon>
        <taxon>Liliopsida</taxon>
        <taxon>Asparagales</taxon>
        <taxon>Orchidaceae</taxon>
        <taxon>Epidendroideae</taxon>
        <taxon>Malaxideae</taxon>
        <taxon>Dendrobiinae</taxon>
        <taxon>Dendrobium</taxon>
    </lineage>
</organism>
<gene>
    <name evidence="5" type="ORF">IEQ34_020735</name>
</gene>
<comment type="caution">
    <text evidence="5">The sequence shown here is derived from an EMBL/GenBank/DDBJ whole genome shotgun (WGS) entry which is preliminary data.</text>
</comment>
<dbReference type="InterPro" id="IPR039633">
    <property type="entry name" value="PAP"/>
</dbReference>
<dbReference type="InterPro" id="IPR006843">
    <property type="entry name" value="PAP/fibrillin_dom"/>
</dbReference>
<keyword evidence="2" id="KW-0934">Plastid</keyword>
<comment type="subcellular location">
    <subcellularLocation>
        <location evidence="1">Plastid</location>
    </subcellularLocation>
</comment>
<evidence type="ECO:0000256" key="3">
    <source>
        <dbReference type="ARBA" id="ARBA00022946"/>
    </source>
</evidence>
<evidence type="ECO:0000313" key="6">
    <source>
        <dbReference type="Proteomes" id="UP000775213"/>
    </source>
</evidence>
<dbReference type="AlphaFoldDB" id="A0AAV7G2X6"/>
<evidence type="ECO:0000259" key="4">
    <source>
        <dbReference type="Pfam" id="PF04755"/>
    </source>
</evidence>
<dbReference type="Proteomes" id="UP000775213">
    <property type="component" value="Unassembled WGS sequence"/>
</dbReference>
<proteinExistence type="predicted"/>
<accession>A0AAV7G2X6</accession>
<evidence type="ECO:0000256" key="2">
    <source>
        <dbReference type="ARBA" id="ARBA00022640"/>
    </source>
</evidence>
<dbReference type="GO" id="GO:0009536">
    <property type="term" value="C:plastid"/>
    <property type="evidence" value="ECO:0007669"/>
    <property type="project" value="UniProtKB-SubCell"/>
</dbReference>
<dbReference type="PANTHER" id="PTHR31906">
    <property type="entry name" value="PLASTID-LIPID-ASSOCIATED PROTEIN 4, CHLOROPLASTIC-RELATED"/>
    <property type="match status" value="1"/>
</dbReference>
<evidence type="ECO:0000313" key="5">
    <source>
        <dbReference type="EMBL" id="KAH0450043.1"/>
    </source>
</evidence>
<name>A0AAV7G2X6_DENCH</name>
<keyword evidence="3" id="KW-0809">Transit peptide</keyword>
<reference evidence="5 6" key="1">
    <citation type="journal article" date="2021" name="Hortic Res">
        <title>Chromosome-scale assembly of the Dendrobium chrysotoxum genome enhances the understanding of orchid evolution.</title>
        <authorList>
            <person name="Zhang Y."/>
            <person name="Zhang G.Q."/>
            <person name="Zhang D."/>
            <person name="Liu X.D."/>
            <person name="Xu X.Y."/>
            <person name="Sun W.H."/>
            <person name="Yu X."/>
            <person name="Zhu X."/>
            <person name="Wang Z.W."/>
            <person name="Zhao X."/>
            <person name="Zhong W.Y."/>
            <person name="Chen H."/>
            <person name="Yin W.L."/>
            <person name="Huang T."/>
            <person name="Niu S.C."/>
            <person name="Liu Z.J."/>
        </authorList>
    </citation>
    <scope>NUCLEOTIDE SEQUENCE [LARGE SCALE GENOMIC DNA]</scope>
    <source>
        <strain evidence="5">Lindl</strain>
    </source>
</reference>
<dbReference type="EMBL" id="JAGFBR010000018">
    <property type="protein sequence ID" value="KAH0450043.1"/>
    <property type="molecule type" value="Genomic_DNA"/>
</dbReference>
<feature type="domain" description="Plastid lipid-associated protein/fibrillin conserved" evidence="4">
    <location>
        <begin position="161"/>
        <end position="352"/>
    </location>
</feature>
<sequence length="355" mass="38275">MAGSPCPSASISSSLLCSASSSSSFRHALLTLVSGDFGGGPRQRVLNSKSSSCAGRRRREVSVRRAALNASTAIDPQPSFANPEPDVSSLKLKLLSFSSFINVCHQYKDESNTSKNFDKEVVVVCGKVISYDDYDGGGYDGGGELKVEAVERKLWRLGGDEMQSAVSGLNRGLAASVEDLRLADSAAKELEAAGRPVVLSEDLDKLQGKWKLIYSSAFSSRSLGGSRPGPPTGRLIPITLGQVFQRIDILSKDFDNIVELQFGTPWPFPQIEATATLAHKFELIGTANIKITFEKTTVKPSGNLSQLPPLEIPRLPDALRPPSNAGNGEFEVIYLDSDLRITRGDRGELRVFVIT</sequence>